<dbReference type="Proteomes" id="UP000030401">
    <property type="component" value="Unassembled WGS sequence"/>
</dbReference>
<evidence type="ECO:0000256" key="3">
    <source>
        <dbReference type="ARBA" id="ARBA00022448"/>
    </source>
</evidence>
<accession>A0A0A5G281</accession>
<dbReference type="RefSeq" id="WP_036833761.1">
    <property type="nucleotide sequence ID" value="NZ_AVPG01000008.1"/>
</dbReference>
<feature type="transmembrane region" description="Helical" evidence="9">
    <location>
        <begin position="63"/>
        <end position="85"/>
    </location>
</feature>
<sequence length="263" mass="30496">MKTYLQDIRKRKDLILYLVKSGLKAEHRNSYLGYFWWLLDPLLNVLVYYFLVVVILGRESQEFSYAVFLVIGLVVWRWISSAINASSKSILRYSSIINQVYLPKAIFPLSFTITQLVNFMFGIVVIAIFLIAYGVTPGWQVVYLPYLILVTLVFLLAIGFVLGFITIFVRDIENIISHIIRIFFYASPIIWEESRLARLGPEYTWITEANPIAIIITSFRDILMFNSSPDFFGLTVILVISSAVLVYMLYYYSKHEHKIIKAL</sequence>
<protein>
    <recommendedName>
        <fullName evidence="9">Transport permease protein</fullName>
    </recommendedName>
</protein>
<reference evidence="11 12" key="1">
    <citation type="submission" date="2013-08" db="EMBL/GenBank/DDBJ databases">
        <authorList>
            <person name="Huang J."/>
            <person name="Wang G."/>
        </authorList>
    </citation>
    <scope>NUCLEOTIDE SEQUENCE [LARGE SCALE GENOMIC DNA]</scope>
    <source>
        <strain evidence="11 12">JSM 072002</strain>
    </source>
</reference>
<evidence type="ECO:0000256" key="1">
    <source>
        <dbReference type="ARBA" id="ARBA00004429"/>
    </source>
</evidence>
<comment type="caution">
    <text evidence="11">The sequence shown here is derived from an EMBL/GenBank/DDBJ whole genome shotgun (WGS) entry which is preliminary data.</text>
</comment>
<dbReference type="OrthoDB" id="9794365at2"/>
<keyword evidence="5" id="KW-0997">Cell inner membrane</keyword>
<keyword evidence="3 9" id="KW-0813">Transport</keyword>
<feature type="domain" description="ABC transmembrane type-2" evidence="10">
    <location>
        <begin position="32"/>
        <end position="255"/>
    </location>
</feature>
<dbReference type="InterPro" id="IPR047817">
    <property type="entry name" value="ABC2_TM_bact-type"/>
</dbReference>
<comment type="subcellular location">
    <subcellularLocation>
        <location evidence="1">Cell inner membrane</location>
        <topology evidence="1">Multi-pass membrane protein</topology>
    </subcellularLocation>
    <subcellularLocation>
        <location evidence="9">Cell membrane</location>
        <topology evidence="9">Multi-pass membrane protein</topology>
    </subcellularLocation>
</comment>
<comment type="caution">
    <text evidence="9">Lacks conserved residue(s) required for the propagation of feature annotation.</text>
</comment>
<dbReference type="PANTHER" id="PTHR30413">
    <property type="entry name" value="INNER MEMBRANE TRANSPORT PERMEASE"/>
    <property type="match status" value="1"/>
</dbReference>
<dbReference type="EMBL" id="AVPG01000008">
    <property type="protein sequence ID" value="KGX87206.1"/>
    <property type="molecule type" value="Genomic_DNA"/>
</dbReference>
<evidence type="ECO:0000256" key="7">
    <source>
        <dbReference type="ARBA" id="ARBA00022989"/>
    </source>
</evidence>
<keyword evidence="12" id="KW-1185">Reference proteome</keyword>
<keyword evidence="6 9" id="KW-0812">Transmembrane</keyword>
<evidence type="ECO:0000256" key="5">
    <source>
        <dbReference type="ARBA" id="ARBA00022519"/>
    </source>
</evidence>
<dbReference type="eggNOG" id="COG1682">
    <property type="taxonomic scope" value="Bacteria"/>
</dbReference>
<dbReference type="InterPro" id="IPR013525">
    <property type="entry name" value="ABC2_TM"/>
</dbReference>
<dbReference type="STRING" id="1385512.N784_16350"/>
<feature type="transmembrane region" description="Helical" evidence="9">
    <location>
        <begin position="143"/>
        <end position="168"/>
    </location>
</feature>
<feature type="transmembrane region" description="Helical" evidence="9">
    <location>
        <begin position="231"/>
        <end position="252"/>
    </location>
</feature>
<evidence type="ECO:0000256" key="8">
    <source>
        <dbReference type="ARBA" id="ARBA00023136"/>
    </source>
</evidence>
<evidence type="ECO:0000256" key="4">
    <source>
        <dbReference type="ARBA" id="ARBA00022475"/>
    </source>
</evidence>
<dbReference type="PANTHER" id="PTHR30413:SF8">
    <property type="entry name" value="TRANSPORT PERMEASE PROTEIN"/>
    <property type="match status" value="1"/>
</dbReference>
<name>A0A0A5G281_9BACI</name>
<keyword evidence="4 9" id="KW-1003">Cell membrane</keyword>
<evidence type="ECO:0000256" key="2">
    <source>
        <dbReference type="ARBA" id="ARBA00007783"/>
    </source>
</evidence>
<dbReference type="GO" id="GO:0140359">
    <property type="term" value="F:ABC-type transporter activity"/>
    <property type="evidence" value="ECO:0007669"/>
    <property type="project" value="InterPro"/>
</dbReference>
<proteinExistence type="inferred from homology"/>
<dbReference type="PROSITE" id="PS51012">
    <property type="entry name" value="ABC_TM2"/>
    <property type="match status" value="1"/>
</dbReference>
<gene>
    <name evidence="11" type="ORF">N784_16350</name>
</gene>
<comment type="similarity">
    <text evidence="2 9">Belongs to the ABC-2 integral membrane protein family.</text>
</comment>
<keyword evidence="8 9" id="KW-0472">Membrane</keyword>
<evidence type="ECO:0000259" key="10">
    <source>
        <dbReference type="PROSITE" id="PS51012"/>
    </source>
</evidence>
<evidence type="ECO:0000313" key="11">
    <source>
        <dbReference type="EMBL" id="KGX87206.1"/>
    </source>
</evidence>
<dbReference type="GO" id="GO:0015920">
    <property type="term" value="P:lipopolysaccharide transport"/>
    <property type="evidence" value="ECO:0007669"/>
    <property type="project" value="TreeGrafter"/>
</dbReference>
<evidence type="ECO:0000313" key="12">
    <source>
        <dbReference type="Proteomes" id="UP000030401"/>
    </source>
</evidence>
<feature type="transmembrane region" description="Helical" evidence="9">
    <location>
        <begin position="34"/>
        <end position="57"/>
    </location>
</feature>
<keyword evidence="7 9" id="KW-1133">Transmembrane helix</keyword>
<feature type="transmembrane region" description="Helical" evidence="9">
    <location>
        <begin position="106"/>
        <end position="131"/>
    </location>
</feature>
<evidence type="ECO:0000256" key="6">
    <source>
        <dbReference type="ARBA" id="ARBA00022692"/>
    </source>
</evidence>
<dbReference type="Pfam" id="PF01061">
    <property type="entry name" value="ABC2_membrane"/>
    <property type="match status" value="1"/>
</dbReference>
<organism evidence="11 12">
    <name type="scientific">Pontibacillus litoralis JSM 072002</name>
    <dbReference type="NCBI Taxonomy" id="1385512"/>
    <lineage>
        <taxon>Bacteria</taxon>
        <taxon>Bacillati</taxon>
        <taxon>Bacillota</taxon>
        <taxon>Bacilli</taxon>
        <taxon>Bacillales</taxon>
        <taxon>Bacillaceae</taxon>
        <taxon>Pontibacillus</taxon>
    </lineage>
</organism>
<dbReference type="GO" id="GO:0005886">
    <property type="term" value="C:plasma membrane"/>
    <property type="evidence" value="ECO:0007669"/>
    <property type="project" value="UniProtKB-SubCell"/>
</dbReference>
<dbReference type="AlphaFoldDB" id="A0A0A5G281"/>
<evidence type="ECO:0000256" key="9">
    <source>
        <dbReference type="RuleBase" id="RU361157"/>
    </source>
</evidence>